<dbReference type="PROSITE" id="PS51934">
    <property type="entry name" value="LRAT"/>
    <property type="match status" value="1"/>
</dbReference>
<name>A0AAV9RKQ0_9TELE</name>
<dbReference type="Pfam" id="PF04970">
    <property type="entry name" value="LRAT"/>
    <property type="match status" value="1"/>
</dbReference>
<gene>
    <name evidence="6" type="ORF">CRENBAI_000844</name>
</gene>
<comment type="similarity">
    <text evidence="1">Belongs to the H-rev107 family.</text>
</comment>
<evidence type="ECO:0000313" key="6">
    <source>
        <dbReference type="EMBL" id="KAK5609645.1"/>
    </source>
</evidence>
<dbReference type="PANTHER" id="PTHR13943">
    <property type="entry name" value="HRAS-LIKE SUPPRESSOR - RELATED"/>
    <property type="match status" value="1"/>
</dbReference>
<dbReference type="GO" id="GO:0004623">
    <property type="term" value="F:phospholipase A2 activity"/>
    <property type="evidence" value="ECO:0007669"/>
    <property type="project" value="TreeGrafter"/>
</dbReference>
<accession>A0AAV9RKQ0</accession>
<keyword evidence="4" id="KW-0443">Lipid metabolism</keyword>
<dbReference type="GO" id="GO:0016410">
    <property type="term" value="F:N-acyltransferase activity"/>
    <property type="evidence" value="ECO:0007669"/>
    <property type="project" value="TreeGrafter"/>
</dbReference>
<reference evidence="6 7" key="1">
    <citation type="submission" date="2021-06" db="EMBL/GenBank/DDBJ databases">
        <authorList>
            <person name="Palmer J.M."/>
        </authorList>
    </citation>
    <scope>NUCLEOTIDE SEQUENCE [LARGE SCALE GENOMIC DNA]</scope>
    <source>
        <strain evidence="6 7">MEX-2019</strain>
        <tissue evidence="6">Muscle</tissue>
    </source>
</reference>
<organism evidence="6 7">
    <name type="scientific">Crenichthys baileyi</name>
    <name type="common">White River springfish</name>
    <dbReference type="NCBI Taxonomy" id="28760"/>
    <lineage>
        <taxon>Eukaryota</taxon>
        <taxon>Metazoa</taxon>
        <taxon>Chordata</taxon>
        <taxon>Craniata</taxon>
        <taxon>Vertebrata</taxon>
        <taxon>Euteleostomi</taxon>
        <taxon>Actinopterygii</taxon>
        <taxon>Neopterygii</taxon>
        <taxon>Teleostei</taxon>
        <taxon>Neoteleostei</taxon>
        <taxon>Acanthomorphata</taxon>
        <taxon>Ovalentaria</taxon>
        <taxon>Atherinomorphae</taxon>
        <taxon>Cyprinodontiformes</taxon>
        <taxon>Goodeidae</taxon>
        <taxon>Crenichthys</taxon>
    </lineage>
</organism>
<evidence type="ECO:0000259" key="5">
    <source>
        <dbReference type="PROSITE" id="PS51934"/>
    </source>
</evidence>
<dbReference type="InterPro" id="IPR007053">
    <property type="entry name" value="LRAT_dom"/>
</dbReference>
<evidence type="ECO:0000256" key="3">
    <source>
        <dbReference type="ARBA" id="ARBA00022801"/>
    </source>
</evidence>
<dbReference type="Proteomes" id="UP001311232">
    <property type="component" value="Unassembled WGS sequence"/>
</dbReference>
<keyword evidence="2" id="KW-0808">Transferase</keyword>
<dbReference type="EMBL" id="JAHHUM010001739">
    <property type="protein sequence ID" value="KAK5609645.1"/>
    <property type="molecule type" value="Genomic_DNA"/>
</dbReference>
<dbReference type="GO" id="GO:0005737">
    <property type="term" value="C:cytoplasm"/>
    <property type="evidence" value="ECO:0007669"/>
    <property type="project" value="TreeGrafter"/>
</dbReference>
<feature type="domain" description="LRAT" evidence="5">
    <location>
        <begin position="43"/>
        <end position="158"/>
    </location>
</feature>
<comment type="caution">
    <text evidence="6">The sequence shown here is derived from an EMBL/GenBank/DDBJ whole genome shotgun (WGS) entry which is preliminary data.</text>
</comment>
<protein>
    <recommendedName>
        <fullName evidence="5">LRAT domain-containing protein</fullName>
    </recommendedName>
</protein>
<evidence type="ECO:0000256" key="2">
    <source>
        <dbReference type="ARBA" id="ARBA00022679"/>
    </source>
</evidence>
<evidence type="ECO:0000313" key="7">
    <source>
        <dbReference type="Proteomes" id="UP001311232"/>
    </source>
</evidence>
<evidence type="ECO:0000256" key="1">
    <source>
        <dbReference type="ARBA" id="ARBA00007824"/>
    </source>
</evidence>
<dbReference type="Gene3D" id="3.90.1720.10">
    <property type="entry name" value="endopeptidase domain like (from Nostoc punctiforme)"/>
    <property type="match status" value="1"/>
</dbReference>
<keyword evidence="7" id="KW-1185">Reference proteome</keyword>
<keyword evidence="3" id="KW-0378">Hydrolase</keyword>
<proteinExistence type="inferred from homology"/>
<dbReference type="AlphaFoldDB" id="A0AAV9RKQ0"/>
<sequence>MFISDLDCLENEEATVVDGILLLMITTLEMSGFQFGDIISYKTRCKVGVRYKHFAVYVGDVNICGKKAGQDIYEQAKKYHGKSCKFAKLTMNEEPEVNNYLDDYTDPLTGETYGKGDDKDIIKRIIETHQNCRIYGILHNNCEHIATYVRYGVRVALQLNMTGEGLIFGNDKFDKKRLLEYLRSKSKCPSHHKN</sequence>
<evidence type="ECO:0000256" key="4">
    <source>
        <dbReference type="ARBA" id="ARBA00023098"/>
    </source>
</evidence>
<dbReference type="GO" id="GO:0070292">
    <property type="term" value="P:N-acylphosphatidylethanolamine metabolic process"/>
    <property type="evidence" value="ECO:0007669"/>
    <property type="project" value="TreeGrafter"/>
</dbReference>
<dbReference type="GO" id="GO:0008970">
    <property type="term" value="F:phospholipase A1 activity"/>
    <property type="evidence" value="ECO:0007669"/>
    <property type="project" value="TreeGrafter"/>
</dbReference>
<dbReference type="InterPro" id="IPR051496">
    <property type="entry name" value="H-rev107_PLA/AT"/>
</dbReference>
<dbReference type="PANTHER" id="PTHR13943:SF77">
    <property type="entry name" value="LRAT DOMAIN-CONTAINING PROTEIN"/>
    <property type="match status" value="1"/>
</dbReference>